<reference evidence="6 7" key="1">
    <citation type="submission" date="2016-10" db="EMBL/GenBank/DDBJ databases">
        <authorList>
            <person name="Varghese N."/>
            <person name="Submissions S."/>
        </authorList>
    </citation>
    <scope>NUCLEOTIDE SEQUENCE [LARGE SCALE GENOMIC DNA]</scope>
    <source>
        <strain evidence="6 7">DSM 18839</strain>
    </source>
</reference>
<organism evidence="6 7">
    <name type="scientific">Thalassobaculum litoreum DSM 18839</name>
    <dbReference type="NCBI Taxonomy" id="1123362"/>
    <lineage>
        <taxon>Bacteria</taxon>
        <taxon>Pseudomonadati</taxon>
        <taxon>Pseudomonadota</taxon>
        <taxon>Alphaproteobacteria</taxon>
        <taxon>Rhodospirillales</taxon>
        <taxon>Thalassobaculaceae</taxon>
        <taxon>Thalassobaculum</taxon>
    </lineage>
</organism>
<keyword evidence="7" id="KW-1185">Reference proteome</keyword>
<dbReference type="Pfam" id="PF00905">
    <property type="entry name" value="Transpeptidase"/>
    <property type="match status" value="1"/>
</dbReference>
<evidence type="ECO:0000256" key="3">
    <source>
        <dbReference type="ARBA" id="ARBA00023136"/>
    </source>
</evidence>
<evidence type="ECO:0000256" key="1">
    <source>
        <dbReference type="ARBA" id="ARBA00004370"/>
    </source>
</evidence>
<dbReference type="GO" id="GO:0005886">
    <property type="term" value="C:plasma membrane"/>
    <property type="evidence" value="ECO:0007669"/>
    <property type="project" value="TreeGrafter"/>
</dbReference>
<evidence type="ECO:0000313" key="7">
    <source>
        <dbReference type="Proteomes" id="UP000198615"/>
    </source>
</evidence>
<dbReference type="Pfam" id="PF03717">
    <property type="entry name" value="PBP_dimer"/>
    <property type="match status" value="1"/>
</dbReference>
<dbReference type="AlphaFoldDB" id="A0A8G2BI98"/>
<keyword evidence="2" id="KW-0378">Hydrolase</keyword>
<dbReference type="SUPFAM" id="SSF56601">
    <property type="entry name" value="beta-lactamase/transpeptidase-like"/>
    <property type="match status" value="1"/>
</dbReference>
<keyword evidence="3" id="KW-0472">Membrane</keyword>
<dbReference type="GO" id="GO:0004180">
    <property type="term" value="F:carboxypeptidase activity"/>
    <property type="evidence" value="ECO:0007669"/>
    <property type="project" value="UniProtKB-KW"/>
</dbReference>
<dbReference type="GO" id="GO:0071555">
    <property type="term" value="P:cell wall organization"/>
    <property type="evidence" value="ECO:0007669"/>
    <property type="project" value="TreeGrafter"/>
</dbReference>
<dbReference type="GO" id="GO:0008658">
    <property type="term" value="F:penicillin binding"/>
    <property type="evidence" value="ECO:0007669"/>
    <property type="project" value="InterPro"/>
</dbReference>
<dbReference type="PANTHER" id="PTHR30627">
    <property type="entry name" value="PEPTIDOGLYCAN D,D-TRANSPEPTIDASE"/>
    <property type="match status" value="1"/>
</dbReference>
<dbReference type="EMBL" id="FNBW01000007">
    <property type="protein sequence ID" value="SDF86259.1"/>
    <property type="molecule type" value="Genomic_DNA"/>
</dbReference>
<gene>
    <name evidence="6" type="ORF">SAMN05660686_02591</name>
</gene>
<name>A0A8G2BI98_9PROT</name>
<dbReference type="InterPro" id="IPR036138">
    <property type="entry name" value="PBP_dimer_sf"/>
</dbReference>
<comment type="subcellular location">
    <subcellularLocation>
        <location evidence="1">Membrane</location>
    </subcellularLocation>
</comment>
<evidence type="ECO:0000313" key="6">
    <source>
        <dbReference type="EMBL" id="SDF86259.1"/>
    </source>
</evidence>
<feature type="domain" description="Penicillin-binding protein transpeptidase" evidence="4">
    <location>
        <begin position="233"/>
        <end position="532"/>
    </location>
</feature>
<dbReference type="PANTHER" id="PTHR30627:SF1">
    <property type="entry name" value="PEPTIDOGLYCAN D,D-TRANSPEPTIDASE FTSI"/>
    <property type="match status" value="1"/>
</dbReference>
<dbReference type="InterPro" id="IPR005311">
    <property type="entry name" value="PBP_dimer"/>
</dbReference>
<evidence type="ECO:0000259" key="4">
    <source>
        <dbReference type="Pfam" id="PF00905"/>
    </source>
</evidence>
<dbReference type="SUPFAM" id="SSF56519">
    <property type="entry name" value="Penicillin binding protein dimerisation domain"/>
    <property type="match status" value="1"/>
</dbReference>
<dbReference type="Proteomes" id="UP000198615">
    <property type="component" value="Unassembled WGS sequence"/>
</dbReference>
<keyword evidence="6" id="KW-0131">Cell cycle</keyword>
<feature type="domain" description="Penicillin-binding protein dimerisation" evidence="5">
    <location>
        <begin position="74"/>
        <end position="181"/>
    </location>
</feature>
<keyword evidence="2" id="KW-0645">Protease</keyword>
<dbReference type="Gene3D" id="3.90.1310.10">
    <property type="entry name" value="Penicillin-binding protein 2a (Domain 2)"/>
    <property type="match status" value="1"/>
</dbReference>
<comment type="caution">
    <text evidence="6">The sequence shown here is derived from an EMBL/GenBank/DDBJ whole genome shotgun (WGS) entry which is preliminary data.</text>
</comment>
<dbReference type="OrthoDB" id="9789078at2"/>
<dbReference type="GO" id="GO:0051301">
    <property type="term" value="P:cell division"/>
    <property type="evidence" value="ECO:0007669"/>
    <property type="project" value="UniProtKB-KW"/>
</dbReference>
<dbReference type="RefSeq" id="WP_028794083.1">
    <property type="nucleotide sequence ID" value="NZ_FNBW01000007.1"/>
</dbReference>
<dbReference type="InterPro" id="IPR050515">
    <property type="entry name" value="Beta-lactam/transpept"/>
</dbReference>
<dbReference type="Gene3D" id="3.30.450.330">
    <property type="match status" value="1"/>
</dbReference>
<keyword evidence="6" id="KW-0132">Cell division</keyword>
<dbReference type="InterPro" id="IPR001460">
    <property type="entry name" value="PCN-bd_Tpept"/>
</dbReference>
<dbReference type="Gene3D" id="1.10.150.770">
    <property type="match status" value="1"/>
</dbReference>
<proteinExistence type="predicted"/>
<dbReference type="InterPro" id="IPR012338">
    <property type="entry name" value="Beta-lactam/transpept-like"/>
</dbReference>
<accession>A0A8G2BI98</accession>
<dbReference type="Gene3D" id="3.40.710.10">
    <property type="entry name" value="DD-peptidase/beta-lactamase superfamily"/>
    <property type="match status" value="1"/>
</dbReference>
<keyword evidence="2" id="KW-0121">Carboxypeptidase</keyword>
<evidence type="ECO:0000259" key="5">
    <source>
        <dbReference type="Pfam" id="PF03717"/>
    </source>
</evidence>
<evidence type="ECO:0000256" key="2">
    <source>
        <dbReference type="ARBA" id="ARBA00022645"/>
    </source>
</evidence>
<protein>
    <submittedName>
        <fullName evidence="6">Cell division protein FtsI (Penicillin-binding protein 3)</fullName>
    </submittedName>
</protein>
<sequence>MTDFPQIQAGKSVRLEGVTKQALEIGRNRLILAGCLLTLAFTAVAGRVVELSALRDHNEPTVPTAAADAALQTGRADIVDRNGLLVATSLRTPSLYADPSEVLDPARAARRLTTVLTDLAVPEVEAKLRANRRFVWLKRSLTPHEQYRVNALGIPGLHFMDEWKRIYPQSSLMAHVVGFTDIDDRGISGVERSFDDVLRDGREPLHLSIDLRIQHIVRQELAHQISLFEAIGGTGIVLDVDTGETVAMVSLPDFDPNMAAEMSDDQRFNRATLGVYEMGSTFKIFNTAMALDAGTVTLRDGYDASKPIKIARFTINDFHGENRWLSVAEIFKYSSNIGSVKMAMDVGTERQKEFMGRMGMLQPMSLELPERGYPLVPSPWRPINTMTISFGHGLSVSPMHLAAGVATVVNGGIKRPTTLLKTTGRVLGEEVLKPSTSEVMRKLMRLVVMDGTGRNADAEGYLVGGKTGTAEKAGGGRGYARKSLLSSFVAAFPVNDPKYVILIMVDEPKGQKFSHGYATGGWVAAPAVKRIVERAAPLLGVAPVDMDAPEIRRDLLVDLPDAGGKRLASF</sequence>